<dbReference type="Gene3D" id="3.90.580.10">
    <property type="entry name" value="Zinc finger, CHC2-type domain"/>
    <property type="match status" value="1"/>
</dbReference>
<dbReference type="EMBL" id="UIDG01000645">
    <property type="protein sequence ID" value="SUS08829.1"/>
    <property type="molecule type" value="Genomic_DNA"/>
</dbReference>
<organism evidence="2">
    <name type="scientific">metagenome</name>
    <dbReference type="NCBI Taxonomy" id="256318"/>
    <lineage>
        <taxon>unclassified sequences</taxon>
        <taxon>metagenomes</taxon>
    </lineage>
</organism>
<accession>A0A380TM56</accession>
<evidence type="ECO:0000259" key="1">
    <source>
        <dbReference type="Pfam" id="PF01807"/>
    </source>
</evidence>
<reference evidence="2" key="1">
    <citation type="submission" date="2018-07" db="EMBL/GenBank/DDBJ databases">
        <authorList>
            <person name="Quirk P.G."/>
            <person name="Krulwich T.A."/>
        </authorList>
    </citation>
    <scope>NUCLEOTIDE SEQUENCE</scope>
</reference>
<dbReference type="GO" id="GO:0006260">
    <property type="term" value="P:DNA replication"/>
    <property type="evidence" value="ECO:0007669"/>
    <property type="project" value="InterPro"/>
</dbReference>
<dbReference type="InterPro" id="IPR036977">
    <property type="entry name" value="DNA_primase_Znf_CHC2"/>
</dbReference>
<dbReference type="AlphaFoldDB" id="A0A380TM56"/>
<name>A0A380TM56_9ZZZZ</name>
<dbReference type="SUPFAM" id="SSF57783">
    <property type="entry name" value="Zinc beta-ribbon"/>
    <property type="match status" value="1"/>
</dbReference>
<proteinExistence type="predicted"/>
<protein>
    <submittedName>
        <fullName evidence="2">CHC2 zinc finger</fullName>
    </submittedName>
</protein>
<evidence type="ECO:0000313" key="2">
    <source>
        <dbReference type="EMBL" id="SUS08829.1"/>
    </source>
</evidence>
<dbReference type="Pfam" id="PF01807">
    <property type="entry name" value="Zn_ribbon_DnaG"/>
    <property type="match status" value="1"/>
</dbReference>
<feature type="domain" description="Zinc finger CHC2-type" evidence="1">
    <location>
        <begin position="6"/>
        <end position="91"/>
    </location>
</feature>
<sequence length="196" mass="20676">MFLDFQQIKQEVAIEDSAAMLGLVLKRNGEQLRGKCPACESSERALVITPSKGAFYCHEAKKGGDLIALVSHIKNLGMREAAGAIAHHFKLVPASGPAASKGGKEKETPAPVQGFQPLGYLQHAHEAVQALGLVAEAAQSLGVGYAPKGLMRGRVVFPLYREGLLVGYVGYGDDGLKLPKNLTAEAATETVAADKP</sequence>
<dbReference type="GO" id="GO:0003899">
    <property type="term" value="F:DNA-directed RNA polymerase activity"/>
    <property type="evidence" value="ECO:0007669"/>
    <property type="project" value="InterPro"/>
</dbReference>
<gene>
    <name evidence="2" type="ORF">DF3PB_90031</name>
</gene>
<dbReference type="GO" id="GO:0003677">
    <property type="term" value="F:DNA binding"/>
    <property type="evidence" value="ECO:0007669"/>
    <property type="project" value="InterPro"/>
</dbReference>
<dbReference type="GO" id="GO:0008270">
    <property type="term" value="F:zinc ion binding"/>
    <property type="evidence" value="ECO:0007669"/>
    <property type="project" value="InterPro"/>
</dbReference>
<dbReference type="InterPro" id="IPR002694">
    <property type="entry name" value="Znf_CHC2"/>
</dbReference>